<evidence type="ECO:0000313" key="6">
    <source>
        <dbReference type="Proteomes" id="UP000315891"/>
    </source>
</evidence>
<dbReference type="InterPro" id="IPR043128">
    <property type="entry name" value="Rev_trsase/Diguanyl_cyclase"/>
</dbReference>
<evidence type="ECO:0000313" key="5">
    <source>
        <dbReference type="EMBL" id="QDQ73838.1"/>
    </source>
</evidence>
<dbReference type="SMART" id="SM00065">
    <property type="entry name" value="GAF"/>
    <property type="match status" value="1"/>
</dbReference>
<dbReference type="GO" id="GO:1902201">
    <property type="term" value="P:negative regulation of bacterial-type flagellum-dependent cell motility"/>
    <property type="evidence" value="ECO:0007669"/>
    <property type="project" value="TreeGrafter"/>
</dbReference>
<dbReference type="NCBIfam" id="TIGR00254">
    <property type="entry name" value="GGDEF"/>
    <property type="match status" value="1"/>
</dbReference>
<feature type="domain" description="GGDEF" evidence="4">
    <location>
        <begin position="230"/>
        <end position="366"/>
    </location>
</feature>
<accession>A0A516V5N8</accession>
<dbReference type="GO" id="GO:0052621">
    <property type="term" value="F:diguanylate cyclase activity"/>
    <property type="evidence" value="ECO:0007669"/>
    <property type="project" value="UniProtKB-EC"/>
</dbReference>
<dbReference type="InterPro" id="IPR000160">
    <property type="entry name" value="GGDEF_dom"/>
</dbReference>
<evidence type="ECO:0000256" key="2">
    <source>
        <dbReference type="ARBA" id="ARBA00012528"/>
    </source>
</evidence>
<dbReference type="AlphaFoldDB" id="A0A516V5N8"/>
<dbReference type="Proteomes" id="UP000315891">
    <property type="component" value="Chromosome"/>
</dbReference>
<dbReference type="EMBL" id="CP041742">
    <property type="protein sequence ID" value="QDQ73838.1"/>
    <property type="molecule type" value="Genomic_DNA"/>
</dbReference>
<comment type="cofactor">
    <cofactor evidence="1">
        <name>Mg(2+)</name>
        <dbReference type="ChEBI" id="CHEBI:18420"/>
    </cofactor>
</comment>
<dbReference type="Pfam" id="PF00990">
    <property type="entry name" value="GGDEF"/>
    <property type="match status" value="1"/>
</dbReference>
<dbReference type="SMART" id="SM00267">
    <property type="entry name" value="GGDEF"/>
    <property type="match status" value="1"/>
</dbReference>
<dbReference type="Gene3D" id="3.30.70.270">
    <property type="match status" value="1"/>
</dbReference>
<dbReference type="Gene3D" id="3.30.450.40">
    <property type="match status" value="1"/>
</dbReference>
<evidence type="ECO:0000256" key="1">
    <source>
        <dbReference type="ARBA" id="ARBA00001946"/>
    </source>
</evidence>
<dbReference type="InterPro" id="IPR029787">
    <property type="entry name" value="Nucleotide_cyclase"/>
</dbReference>
<organism evidence="5 6">
    <name type="scientific">Pseudoluteimonas lycopersici</name>
    <dbReference type="NCBI Taxonomy" id="1324796"/>
    <lineage>
        <taxon>Bacteria</taxon>
        <taxon>Pseudomonadati</taxon>
        <taxon>Pseudomonadota</taxon>
        <taxon>Gammaproteobacteria</taxon>
        <taxon>Lysobacterales</taxon>
        <taxon>Lysobacteraceae</taxon>
        <taxon>Pseudoluteimonas</taxon>
    </lineage>
</organism>
<proteinExistence type="predicted"/>
<dbReference type="SUPFAM" id="SSF55781">
    <property type="entry name" value="GAF domain-like"/>
    <property type="match status" value="1"/>
</dbReference>
<sequence>MSNEADNPATEAPGLPWDVQDAPARRATLTRILVRIAREALQGDDLESLLQGICNCLVVELPVPIASIILLDEPATHFVREVWAGELMLDPQPIATGWPVTRGASGRCARLGTPQLILDVDDDPDYIAGHPEVRSEYLVPIRHRQRLHGVLNIECTRPEFLDAEACAVFDAVADVVAGAIHFARIADELTEANHKLERLSMSDGLTGIANRRRFDRQLEADWARLARERRPLALLIVDADAFKPLNDALGHLRGDECLRELAHLCGRFAGDGDLVARFGGEELVLLLPGCELARACAIAESLRLAVADAAMPHPASPVAPHVTVSIGVSACVPQANVPPEWLVATADRAMYAAKQGGRNQVRAADEGVAASAAGLSQEPPREAAAPRR</sequence>
<keyword evidence="6" id="KW-1185">Reference proteome</keyword>
<dbReference type="EC" id="2.7.7.65" evidence="2"/>
<dbReference type="GO" id="GO:0043709">
    <property type="term" value="P:cell adhesion involved in single-species biofilm formation"/>
    <property type="evidence" value="ECO:0007669"/>
    <property type="project" value="TreeGrafter"/>
</dbReference>
<protein>
    <recommendedName>
        <fullName evidence="2">diguanylate cyclase</fullName>
        <ecNumber evidence="2">2.7.7.65</ecNumber>
    </recommendedName>
</protein>
<evidence type="ECO:0000259" key="4">
    <source>
        <dbReference type="PROSITE" id="PS50887"/>
    </source>
</evidence>
<name>A0A516V5N8_9GAMM</name>
<dbReference type="GO" id="GO:0005886">
    <property type="term" value="C:plasma membrane"/>
    <property type="evidence" value="ECO:0007669"/>
    <property type="project" value="TreeGrafter"/>
</dbReference>
<dbReference type="PANTHER" id="PTHR45138:SF9">
    <property type="entry name" value="DIGUANYLATE CYCLASE DGCM-RELATED"/>
    <property type="match status" value="1"/>
</dbReference>
<dbReference type="OrthoDB" id="9803824at2"/>
<dbReference type="PROSITE" id="PS50887">
    <property type="entry name" value="GGDEF"/>
    <property type="match status" value="1"/>
</dbReference>
<dbReference type="CDD" id="cd01949">
    <property type="entry name" value="GGDEF"/>
    <property type="match status" value="1"/>
</dbReference>
<dbReference type="SUPFAM" id="SSF55073">
    <property type="entry name" value="Nucleotide cyclase"/>
    <property type="match status" value="1"/>
</dbReference>
<dbReference type="PANTHER" id="PTHR45138">
    <property type="entry name" value="REGULATORY COMPONENTS OF SENSORY TRANSDUCTION SYSTEM"/>
    <property type="match status" value="1"/>
</dbReference>
<dbReference type="RefSeq" id="WP_143879350.1">
    <property type="nucleotide sequence ID" value="NZ_BAABLZ010000001.1"/>
</dbReference>
<dbReference type="FunFam" id="3.30.70.270:FF:000001">
    <property type="entry name" value="Diguanylate cyclase domain protein"/>
    <property type="match status" value="1"/>
</dbReference>
<comment type="catalytic activity">
    <reaction evidence="3">
        <text>2 GTP = 3',3'-c-di-GMP + 2 diphosphate</text>
        <dbReference type="Rhea" id="RHEA:24898"/>
        <dbReference type="ChEBI" id="CHEBI:33019"/>
        <dbReference type="ChEBI" id="CHEBI:37565"/>
        <dbReference type="ChEBI" id="CHEBI:58805"/>
        <dbReference type="EC" id="2.7.7.65"/>
    </reaction>
</comment>
<dbReference type="InterPro" id="IPR050469">
    <property type="entry name" value="Diguanylate_Cyclase"/>
</dbReference>
<gene>
    <name evidence="5" type="ORF">FNZ56_08090</name>
</gene>
<dbReference type="InterPro" id="IPR003018">
    <property type="entry name" value="GAF"/>
</dbReference>
<dbReference type="InterPro" id="IPR029016">
    <property type="entry name" value="GAF-like_dom_sf"/>
</dbReference>
<dbReference type="Pfam" id="PF13185">
    <property type="entry name" value="GAF_2"/>
    <property type="match status" value="1"/>
</dbReference>
<evidence type="ECO:0000256" key="3">
    <source>
        <dbReference type="ARBA" id="ARBA00034247"/>
    </source>
</evidence>
<reference evidence="5 6" key="1">
    <citation type="submission" date="2019-07" db="EMBL/GenBank/DDBJ databases">
        <title>Lysobacter weifangensis sp. nov., isolated from bensulfuron-methyl contaminated farmland soil.</title>
        <authorList>
            <person name="Zhao H."/>
        </authorList>
    </citation>
    <scope>NUCLEOTIDE SEQUENCE [LARGE SCALE GENOMIC DNA]</scope>
    <source>
        <strain evidence="5 6">CC-Bw-6</strain>
    </source>
</reference>